<dbReference type="EMBL" id="OIVN01002157">
    <property type="protein sequence ID" value="SPD01096.1"/>
    <property type="molecule type" value="Genomic_DNA"/>
</dbReference>
<name>A0A2N9GES8_FAGSY</name>
<reference evidence="1" key="1">
    <citation type="submission" date="2018-02" db="EMBL/GenBank/DDBJ databases">
        <authorList>
            <person name="Cohen D.B."/>
            <person name="Kent A.D."/>
        </authorList>
    </citation>
    <scope>NUCLEOTIDE SEQUENCE</scope>
</reference>
<proteinExistence type="predicted"/>
<protein>
    <submittedName>
        <fullName evidence="1">Uncharacterized protein</fullName>
    </submittedName>
</protein>
<accession>A0A2N9GES8</accession>
<sequence length="49" mass="5529">MWVSGSRRALQQPRGSPFRIEWPSFAMEPIRLPTGCSGGILSPFHLLNF</sequence>
<gene>
    <name evidence="1" type="ORF">FSB_LOCUS28978</name>
</gene>
<evidence type="ECO:0000313" key="1">
    <source>
        <dbReference type="EMBL" id="SPD01096.1"/>
    </source>
</evidence>
<dbReference type="AlphaFoldDB" id="A0A2N9GES8"/>
<organism evidence="1">
    <name type="scientific">Fagus sylvatica</name>
    <name type="common">Beechnut</name>
    <dbReference type="NCBI Taxonomy" id="28930"/>
    <lineage>
        <taxon>Eukaryota</taxon>
        <taxon>Viridiplantae</taxon>
        <taxon>Streptophyta</taxon>
        <taxon>Embryophyta</taxon>
        <taxon>Tracheophyta</taxon>
        <taxon>Spermatophyta</taxon>
        <taxon>Magnoliopsida</taxon>
        <taxon>eudicotyledons</taxon>
        <taxon>Gunneridae</taxon>
        <taxon>Pentapetalae</taxon>
        <taxon>rosids</taxon>
        <taxon>fabids</taxon>
        <taxon>Fagales</taxon>
        <taxon>Fagaceae</taxon>
        <taxon>Fagus</taxon>
    </lineage>
</organism>